<evidence type="ECO:0000313" key="3">
    <source>
        <dbReference type="Proteomes" id="UP000218334"/>
    </source>
</evidence>
<dbReference type="Proteomes" id="UP000218334">
    <property type="component" value="Unassembled WGS sequence"/>
</dbReference>
<feature type="region of interest" description="Disordered" evidence="1">
    <location>
        <begin position="51"/>
        <end position="73"/>
    </location>
</feature>
<reference evidence="3" key="1">
    <citation type="journal article" date="2017" name="Nat. Ecol. Evol.">
        <title>Genome expansion and lineage-specific genetic innovations in the forest pathogenic fungi Armillaria.</title>
        <authorList>
            <person name="Sipos G."/>
            <person name="Prasanna A.N."/>
            <person name="Walter M.C."/>
            <person name="O'Connor E."/>
            <person name="Balint B."/>
            <person name="Krizsan K."/>
            <person name="Kiss B."/>
            <person name="Hess J."/>
            <person name="Varga T."/>
            <person name="Slot J."/>
            <person name="Riley R."/>
            <person name="Boka B."/>
            <person name="Rigling D."/>
            <person name="Barry K."/>
            <person name="Lee J."/>
            <person name="Mihaltcheva S."/>
            <person name="LaButti K."/>
            <person name="Lipzen A."/>
            <person name="Waldron R."/>
            <person name="Moloney N.M."/>
            <person name="Sperisen C."/>
            <person name="Kredics L."/>
            <person name="Vagvoelgyi C."/>
            <person name="Patrignani A."/>
            <person name="Fitzpatrick D."/>
            <person name="Nagy I."/>
            <person name="Doyle S."/>
            <person name="Anderson J.B."/>
            <person name="Grigoriev I.V."/>
            <person name="Gueldener U."/>
            <person name="Muensterkoetter M."/>
            <person name="Nagy L.G."/>
        </authorList>
    </citation>
    <scope>NUCLEOTIDE SEQUENCE [LARGE SCALE GENOMIC DNA]</scope>
    <source>
        <strain evidence="3">28-4</strain>
    </source>
</reference>
<gene>
    <name evidence="2" type="ORF">ARMSODRAFT_978756</name>
</gene>
<keyword evidence="3" id="KW-1185">Reference proteome</keyword>
<name>A0A2H3BFG8_9AGAR</name>
<protein>
    <submittedName>
        <fullName evidence="2">Uncharacterized protein</fullName>
    </submittedName>
</protein>
<proteinExistence type="predicted"/>
<accession>A0A2H3BFG8</accession>
<dbReference type="SUPFAM" id="SSF53098">
    <property type="entry name" value="Ribonuclease H-like"/>
    <property type="match status" value="1"/>
</dbReference>
<feature type="compositionally biased region" description="Basic and acidic residues" evidence="1">
    <location>
        <begin position="51"/>
        <end position="65"/>
    </location>
</feature>
<evidence type="ECO:0000256" key="1">
    <source>
        <dbReference type="SAM" id="MobiDB-lite"/>
    </source>
</evidence>
<dbReference type="AlphaFoldDB" id="A0A2H3BFG8"/>
<evidence type="ECO:0000313" key="2">
    <source>
        <dbReference type="EMBL" id="PBK64788.1"/>
    </source>
</evidence>
<dbReference type="EMBL" id="KZ293449">
    <property type="protein sequence ID" value="PBK64788.1"/>
    <property type="molecule type" value="Genomic_DNA"/>
</dbReference>
<sequence>MGHEVDEDLILLTNTKHRGKVSAKLTDENNDAKDARNIKNRLAAGTMADAVEDRADIPKDNDKPNGDAVNPDGTLKTVDQMSWDYSPTASPVKLVSANTATMKRRHEDLKESQPSTSKNQKTITHKKLGLETKQMDVHEEQMIWTRIWRWTKGNRGTGRPKARAVIKDGVPEKGAFMMGNVTTRCRHITHMKNHYESYIELCEKHSITGKAQVPEGWGQNEPRKQSSILNFTVVKVPPPPFTKAGLAEYLTEFIVDLSTLQSFWVADWPSLHWVLTYLHLKMVASEIPQWTMISDNITHKTETVDQIDIATIKTGEAVGKELLHVVDKYDWHDCMGWFVGDNVTVNDVAIHYICITVDPSGEVYDPVERRGRCIKHAIHLMGGHFIIALQIPALMKTKCRIHQRAPDEIEPRLEDLHPNFTSLDVDVSMDVEAVPQDAAAKVDAGITDFEPGDVVGKILVLIAQVHSGGSEQAREYLLRLCDTCYRYVLHPCRQEKLDDDEWEIISLAHQALAIPANAHSELSAEKIPTCQRVYPVIEQLQFQWEELIANPKFDPVLPALEPPHSGCASIFLVLDPGCKLTYLSIVWEDAWIKRLMTRMSKIFLKYKAKITTPAKHDNTPVIQELKRQALTTTDDWIDELIHKRTASVLSMPESPTAELEEFIYSKPVQRALCEDIIAWWGVQVRGLEELEVNLEVWVRGSGKCVWTWPKLDPGQTICTRVPPQCIWDLCSNQVVPWWVARPWLWGISHAWMDEVDCKDILTPINGREWPVPISKDTSLDLIRIEMLNLGAEQKGGIREDLREEEWKVDVPTIRSVYDKTNLNKVEISMNPIIGGDTGDEALRVKFKEKLSFLQDIRDEHVYDVLSEMQKQVSTYLINKIVGMTYIMGSMSIPAYYGKQSEDDAWIALMDVVASCGQQSWHLADLLFLHPEPGTKGVLECRPGTLDREGGSNVGHEKIYMIPQIFNLFLYKLITPLPGIKSWWPSWKQIMTKKLPPKLCSSDTRSNWTSQLLICNVRTDTFNHGYIIESALVQGLSDGDSQEQERYGKFVVKDNAGTVHTFKIVAYHQCSIPDSSYTLLGTESWDSGVLHCVVGWRLPDQRFKKLLVFKMYDEDIVSFLSRGIATNVHTTYFS</sequence>
<dbReference type="STRING" id="1076256.A0A2H3BFG8"/>
<organism evidence="2 3">
    <name type="scientific">Armillaria solidipes</name>
    <dbReference type="NCBI Taxonomy" id="1076256"/>
    <lineage>
        <taxon>Eukaryota</taxon>
        <taxon>Fungi</taxon>
        <taxon>Dikarya</taxon>
        <taxon>Basidiomycota</taxon>
        <taxon>Agaricomycotina</taxon>
        <taxon>Agaricomycetes</taxon>
        <taxon>Agaricomycetidae</taxon>
        <taxon>Agaricales</taxon>
        <taxon>Marasmiineae</taxon>
        <taxon>Physalacriaceae</taxon>
        <taxon>Armillaria</taxon>
    </lineage>
</organism>
<dbReference type="InterPro" id="IPR012337">
    <property type="entry name" value="RNaseH-like_sf"/>
</dbReference>